<dbReference type="InterPro" id="IPR010297">
    <property type="entry name" value="DUF900_hydrolase"/>
</dbReference>
<dbReference type="EMBL" id="PDWN01000012">
    <property type="protein sequence ID" value="KAF1693289.1"/>
    <property type="molecule type" value="Genomic_DNA"/>
</dbReference>
<evidence type="ECO:0000313" key="2">
    <source>
        <dbReference type="EMBL" id="KAF1693289.1"/>
    </source>
</evidence>
<organism evidence="2 3">
    <name type="scientific">Pseudoxanthomonas daejeonensis</name>
    <dbReference type="NCBI Taxonomy" id="266062"/>
    <lineage>
        <taxon>Bacteria</taxon>
        <taxon>Pseudomonadati</taxon>
        <taxon>Pseudomonadota</taxon>
        <taxon>Gammaproteobacteria</taxon>
        <taxon>Lysobacterales</taxon>
        <taxon>Lysobacteraceae</taxon>
        <taxon>Pseudoxanthomonas</taxon>
    </lineage>
</organism>
<keyword evidence="3" id="KW-1185">Reference proteome</keyword>
<comment type="caution">
    <text evidence="2">The sequence shown here is derived from an EMBL/GenBank/DDBJ whole genome shotgun (WGS) entry which is preliminary data.</text>
</comment>
<accession>A0ABQ6Z5J9</accession>
<dbReference type="PANTHER" id="PTHR36513:SF1">
    <property type="entry name" value="TRANSMEMBRANE PROTEIN"/>
    <property type="match status" value="1"/>
</dbReference>
<protein>
    <recommendedName>
        <fullName evidence="4">Alpha/beta hydrolase</fullName>
    </recommendedName>
</protein>
<evidence type="ECO:0000313" key="3">
    <source>
        <dbReference type="Proteomes" id="UP000788419"/>
    </source>
</evidence>
<name>A0ABQ6Z5J9_9GAMM</name>
<dbReference type="Proteomes" id="UP000788419">
    <property type="component" value="Unassembled WGS sequence"/>
</dbReference>
<gene>
    <name evidence="2" type="ORF">CSC65_12690</name>
</gene>
<dbReference type="PANTHER" id="PTHR36513">
    <property type="entry name" value="ABC TRANSMEMBRANE TYPE-1 DOMAIN-CONTAINING PROTEIN"/>
    <property type="match status" value="1"/>
</dbReference>
<evidence type="ECO:0008006" key="4">
    <source>
        <dbReference type="Google" id="ProtNLM"/>
    </source>
</evidence>
<feature type="region of interest" description="Disordered" evidence="1">
    <location>
        <begin position="34"/>
        <end position="61"/>
    </location>
</feature>
<sequence length="524" mass="57488">MRRRCERPGARAARQQQPSVPFVIPLAQSTRIYRRPPSTPRARPMFRRPARSATTGPPMLSPKGASLPGQMHGADAGPVMYHAREVPMLRSSTRLLACLLMLFALAACQPPVRLMPAPAVFLNGEHNLFGANANLDRSSDIQVFYATNRVPFGPSGARAYTVFPGDELHLGVANLSIGGGGRSWDWLYEQSTNASAERRPQLLVNSMDEKASVAPGASVDEPGEEALAFLRLVDEALARSADPNLTIYVHGANTSVGRATAQAAQYRHFTGRNSVVLSFIWPSAENFMRFSHDVAKAGGTAPAFAQLVRMLSQHTRARHINVIAYSSGAMVASPGLAILGTPTAGYDPASARLGEVYFPAPDADFRQFVSELQVYHGYPQRVTVTVNMRDSVLVLSRLHQRGSRAGRPDPTELSPEDAQWMIDASNRLDFDLISASADDLPGMDRRSHIFWYDHPWVSSDVLLKMLFHMAPEERGLQRNQNEADLQFWTFPENYEARLDEVMDQLVQTASAPPAAGTEAKGTTQ</sequence>
<reference evidence="2 3" key="1">
    <citation type="submission" date="2017-10" db="EMBL/GenBank/DDBJ databases">
        <title>Whole genome sequencing of members of genus Pseudoxanthomonas.</title>
        <authorList>
            <person name="Kumar S."/>
            <person name="Bansal K."/>
            <person name="Kaur A."/>
            <person name="Patil P."/>
            <person name="Sharma S."/>
            <person name="Patil P.B."/>
        </authorList>
    </citation>
    <scope>NUCLEOTIDE SEQUENCE [LARGE SCALE GENOMIC DNA]</scope>
    <source>
        <strain evidence="2 3">DSM 17801</strain>
    </source>
</reference>
<evidence type="ECO:0000256" key="1">
    <source>
        <dbReference type="SAM" id="MobiDB-lite"/>
    </source>
</evidence>
<dbReference type="Pfam" id="PF05990">
    <property type="entry name" value="DUF900"/>
    <property type="match status" value="1"/>
</dbReference>
<proteinExistence type="predicted"/>